<organism evidence="1 2">
    <name type="scientific">Alteromonas stellipolaris</name>
    <dbReference type="NCBI Taxonomy" id="233316"/>
    <lineage>
        <taxon>Bacteria</taxon>
        <taxon>Pseudomonadati</taxon>
        <taxon>Pseudomonadota</taxon>
        <taxon>Gammaproteobacteria</taxon>
        <taxon>Alteromonadales</taxon>
        <taxon>Alteromonadaceae</taxon>
        <taxon>Alteromonas/Salinimonas group</taxon>
        <taxon>Alteromonas</taxon>
    </lineage>
</organism>
<accession>A0AAW7Z5U0</accession>
<comment type="caution">
    <text evidence="1">The sequence shown here is derived from an EMBL/GenBank/DDBJ whole genome shotgun (WGS) entry which is preliminary data.</text>
</comment>
<gene>
    <name evidence="1" type="ORF">Q4527_15565</name>
</gene>
<dbReference type="Proteomes" id="UP001170717">
    <property type="component" value="Unassembled WGS sequence"/>
</dbReference>
<protein>
    <submittedName>
        <fullName evidence="1">Uncharacterized protein</fullName>
    </submittedName>
</protein>
<name>A0AAW7Z5U0_9ALTE</name>
<sequence length="253" mass="28612">MIKIALIGNSHAAMLKLAWDQLSQTQADVSIDFFIWRSTGENSLIITGLNGEIKIDEIKLLPGLARTVSLETYDAALICGLDFELKQFLDVYKTHRLTSQSQSKFLISDSCFMATVEELTKNTTAFKVNQALVQAGFKKVFLMPTPRSTEYLLNGDYPNDAHQMCIDNEEQSFVSDTFVNASQYFCELGTEILHQPNETIVKELCTEKSFSNAYGTPDSERYFELKGRRDLIHMNEKYGAIVIHLLLEKVLNS</sequence>
<reference evidence="1" key="1">
    <citation type="submission" date="2023-07" db="EMBL/GenBank/DDBJ databases">
        <title>Genome content predicts the carbon catabolic preferences of heterotrophic bacteria.</title>
        <authorList>
            <person name="Gralka M."/>
        </authorList>
    </citation>
    <scope>NUCLEOTIDE SEQUENCE</scope>
    <source>
        <strain evidence="1">F2M12</strain>
    </source>
</reference>
<proteinExistence type="predicted"/>
<dbReference type="AlphaFoldDB" id="A0AAW7Z5U0"/>
<evidence type="ECO:0000313" key="1">
    <source>
        <dbReference type="EMBL" id="MDO6578823.1"/>
    </source>
</evidence>
<evidence type="ECO:0000313" key="2">
    <source>
        <dbReference type="Proteomes" id="UP001170717"/>
    </source>
</evidence>
<dbReference type="RefSeq" id="WP_303538737.1">
    <property type="nucleotide sequence ID" value="NZ_JAUOQI010000012.1"/>
</dbReference>
<dbReference type="EMBL" id="JAUOQI010000012">
    <property type="protein sequence ID" value="MDO6578823.1"/>
    <property type="molecule type" value="Genomic_DNA"/>
</dbReference>